<dbReference type="Proteomes" id="UP001217485">
    <property type="component" value="Unassembled WGS sequence"/>
</dbReference>
<comment type="caution">
    <text evidence="2">The sequence shown here is derived from an EMBL/GenBank/DDBJ whole genome shotgun (WGS) entry which is preliminary data.</text>
</comment>
<evidence type="ECO:0000313" key="2">
    <source>
        <dbReference type="EMBL" id="MDC0685420.1"/>
    </source>
</evidence>
<proteinExistence type="predicted"/>
<evidence type="ECO:0000313" key="3">
    <source>
        <dbReference type="Proteomes" id="UP001217485"/>
    </source>
</evidence>
<protein>
    <recommendedName>
        <fullName evidence="4">Lipoprotein</fullName>
    </recommendedName>
</protein>
<evidence type="ECO:0008006" key="4">
    <source>
        <dbReference type="Google" id="ProtNLM"/>
    </source>
</evidence>
<accession>A0ABT5CHX7</accession>
<name>A0ABT5CHX7_9BACT</name>
<dbReference type="RefSeq" id="WP_272103695.1">
    <property type="nucleotide sequence ID" value="NZ_JAQNDK010000006.1"/>
</dbReference>
<feature type="signal peptide" evidence="1">
    <location>
        <begin position="1"/>
        <end position="22"/>
    </location>
</feature>
<dbReference type="EMBL" id="JAQNDK010000006">
    <property type="protein sequence ID" value="MDC0685420.1"/>
    <property type="molecule type" value="Genomic_DNA"/>
</dbReference>
<keyword evidence="1" id="KW-0732">Signal</keyword>
<evidence type="ECO:0000256" key="1">
    <source>
        <dbReference type="SAM" id="SignalP"/>
    </source>
</evidence>
<gene>
    <name evidence="2" type="ORF">POL72_47380</name>
</gene>
<reference evidence="2 3" key="1">
    <citation type="submission" date="2023-01" db="EMBL/GenBank/DDBJ databases">
        <title>Minimal conservation of predation-associated metabolite biosynthetic gene clusters underscores biosynthetic potential of Myxococcota including descriptions for ten novel species: Archangium lansinium sp. nov., Myxococcus landrumus sp. nov., Nannocystis bai.</title>
        <authorList>
            <person name="Ahearne A."/>
            <person name="Stevens C."/>
            <person name="Dowd S."/>
        </authorList>
    </citation>
    <scope>NUCLEOTIDE SEQUENCE [LARGE SCALE GENOMIC DNA]</scope>
    <source>
        <strain evidence="2 3">WIWO2</strain>
    </source>
</reference>
<feature type="chain" id="PRO_5045525619" description="Lipoprotein" evidence="1">
    <location>
        <begin position="23"/>
        <end position="191"/>
    </location>
</feature>
<sequence length="191" mass="21047">MWMRVVAAMSMAGCASSGQTYAYVIESTDAGLVVEAKGIFFATEKDTIAKAHERAREACPEGYTVLSSNEGMGMRTERGIVFRLRFRCGREPVARPVDPPWFCGRQSQECFSSSDGCQLRLRERCESLPLDCHDSCASQDVAACYDVSDLSSGVRVATRCSSDLGVCQSRKFDELNHGTTLARVSECTERR</sequence>
<organism evidence="2 3">
    <name type="scientific">Sorangium atrum</name>
    <dbReference type="NCBI Taxonomy" id="2995308"/>
    <lineage>
        <taxon>Bacteria</taxon>
        <taxon>Pseudomonadati</taxon>
        <taxon>Myxococcota</taxon>
        <taxon>Polyangia</taxon>
        <taxon>Polyangiales</taxon>
        <taxon>Polyangiaceae</taxon>
        <taxon>Sorangium</taxon>
    </lineage>
</organism>
<keyword evidence="3" id="KW-1185">Reference proteome</keyword>